<dbReference type="GO" id="GO:0034067">
    <property type="term" value="P:protein localization to Golgi apparatus"/>
    <property type="evidence" value="ECO:0007669"/>
    <property type="project" value="TreeGrafter"/>
</dbReference>
<dbReference type="OrthoDB" id="41266at2759"/>
<evidence type="ECO:0000256" key="4">
    <source>
        <dbReference type="ARBA" id="ARBA00022692"/>
    </source>
</evidence>
<dbReference type="GO" id="GO:0003924">
    <property type="term" value="F:GTPase activity"/>
    <property type="evidence" value="ECO:0007669"/>
    <property type="project" value="TreeGrafter"/>
</dbReference>
<organism evidence="12 13">
    <name type="scientific">Capsaspora owczarzaki (strain ATCC 30864)</name>
    <dbReference type="NCBI Taxonomy" id="595528"/>
    <lineage>
        <taxon>Eukaryota</taxon>
        <taxon>Filasterea</taxon>
        <taxon>Capsaspora</taxon>
    </lineage>
</organism>
<dbReference type="PANTHER" id="PTHR45909:SF1">
    <property type="entry name" value="ADP-RIBOSYLATION FACTOR-RELATED PROTEIN 1"/>
    <property type="match status" value="1"/>
</dbReference>
<keyword evidence="6" id="KW-0256">Endoplasmic reticulum</keyword>
<dbReference type="Pfam" id="PF09439">
    <property type="entry name" value="SRPRB"/>
    <property type="match status" value="1"/>
</dbReference>
<name>A0A0D2VVX5_CAPO3</name>
<dbReference type="FunCoup" id="A0A0D2VVX5">
    <property type="interactions" value="409"/>
</dbReference>
<dbReference type="AlphaFoldDB" id="A0A0D2VVX5"/>
<comment type="similarity">
    <text evidence="2">Belongs to the SRP receptor beta subunit family.</text>
</comment>
<dbReference type="Proteomes" id="UP000008743">
    <property type="component" value="Unassembled WGS sequence"/>
</dbReference>
<dbReference type="Gene3D" id="3.40.50.300">
    <property type="entry name" value="P-loop containing nucleotide triphosphate hydrolases"/>
    <property type="match status" value="1"/>
</dbReference>
<evidence type="ECO:0000313" key="12">
    <source>
        <dbReference type="EMBL" id="KJE95627.1"/>
    </source>
</evidence>
<dbReference type="GO" id="GO:0006886">
    <property type="term" value="P:intracellular protein transport"/>
    <property type="evidence" value="ECO:0007669"/>
    <property type="project" value="TreeGrafter"/>
</dbReference>
<evidence type="ECO:0000256" key="8">
    <source>
        <dbReference type="ARBA" id="ARBA00023134"/>
    </source>
</evidence>
<dbReference type="CDD" id="cd04105">
    <property type="entry name" value="SR_beta"/>
    <property type="match status" value="1"/>
</dbReference>
<dbReference type="InterPro" id="IPR027417">
    <property type="entry name" value="P-loop_NTPase"/>
</dbReference>
<dbReference type="GO" id="GO:0005789">
    <property type="term" value="C:endoplasmic reticulum membrane"/>
    <property type="evidence" value="ECO:0007669"/>
    <property type="project" value="UniProtKB-SubCell"/>
</dbReference>
<keyword evidence="13" id="KW-1185">Reference proteome</keyword>
<keyword evidence="10" id="KW-0675">Receptor</keyword>
<evidence type="ECO:0000256" key="2">
    <source>
        <dbReference type="ARBA" id="ARBA00005619"/>
    </source>
</evidence>
<dbReference type="PROSITE" id="PS51417">
    <property type="entry name" value="ARF"/>
    <property type="match status" value="1"/>
</dbReference>
<dbReference type="PANTHER" id="PTHR45909">
    <property type="entry name" value="ADP-RIBOSYLATION FACTOR-RELATED PROTEIN 1"/>
    <property type="match status" value="1"/>
</dbReference>
<dbReference type="InParanoid" id="A0A0D2VVX5"/>
<evidence type="ECO:0000256" key="9">
    <source>
        <dbReference type="ARBA" id="ARBA00023136"/>
    </source>
</evidence>
<keyword evidence="8" id="KW-0342">GTP-binding</keyword>
<evidence type="ECO:0000313" key="13">
    <source>
        <dbReference type="Proteomes" id="UP000008743"/>
    </source>
</evidence>
<dbReference type="InterPro" id="IPR024156">
    <property type="entry name" value="Small_GTPase_ARF"/>
</dbReference>
<dbReference type="eggNOG" id="KOG0090">
    <property type="taxonomic scope" value="Eukaryota"/>
</dbReference>
<accession>A0A0D2VVX5</accession>
<evidence type="ECO:0000256" key="3">
    <source>
        <dbReference type="ARBA" id="ARBA00020256"/>
    </source>
</evidence>
<evidence type="ECO:0000256" key="7">
    <source>
        <dbReference type="ARBA" id="ARBA00022989"/>
    </source>
</evidence>
<dbReference type="RefSeq" id="XP_004345651.1">
    <property type="nucleotide sequence ID" value="XM_004345601.2"/>
</dbReference>
<proteinExistence type="inferred from homology"/>
<evidence type="ECO:0000256" key="1">
    <source>
        <dbReference type="ARBA" id="ARBA00004389"/>
    </source>
</evidence>
<keyword evidence="4 11" id="KW-0812">Transmembrane</keyword>
<evidence type="ECO:0000256" key="5">
    <source>
        <dbReference type="ARBA" id="ARBA00022741"/>
    </source>
</evidence>
<protein>
    <recommendedName>
        <fullName evidence="3">Signal recognition particle receptor subunit beta</fullName>
    </recommendedName>
</protein>
<dbReference type="PhylomeDB" id="A0A0D2VVX5"/>
<evidence type="ECO:0000256" key="6">
    <source>
        <dbReference type="ARBA" id="ARBA00022824"/>
    </source>
</evidence>
<dbReference type="OMA" id="CWIDERA"/>
<feature type="transmembrane region" description="Helical" evidence="11">
    <location>
        <begin position="6"/>
        <end position="25"/>
    </location>
</feature>
<keyword evidence="9 11" id="KW-0472">Membrane</keyword>
<dbReference type="SUPFAM" id="SSF52540">
    <property type="entry name" value="P-loop containing nucleoside triphosphate hydrolases"/>
    <property type="match status" value="1"/>
</dbReference>
<sequence length="236" mass="25885">MDVSLELIVALALTVLAIAAAAVYLRVFRRGSLRRSAVLLVGIANSGKTVLFQQLSRGQFISTFTSVVPNSGTFALHGDKSATPALYKVVDIPGHDRIRHRVLDELATDAKGVVFVVDSANLMSELRTMSQFLYDVLSHRSLAVPVRILCNKQDLLTAMDSDNVKSQLETELNIIRKTRIAAPTSLDETNDTTTRELGNPDEPFNFEQLGSQVTFMEASGKDGSHLDALRDWIAQL</sequence>
<reference evidence="13" key="1">
    <citation type="submission" date="2011-02" db="EMBL/GenBank/DDBJ databases">
        <title>The Genome Sequence of Capsaspora owczarzaki ATCC 30864.</title>
        <authorList>
            <person name="Russ C."/>
            <person name="Cuomo C."/>
            <person name="Burger G."/>
            <person name="Gray M.W."/>
            <person name="Holland P.W.H."/>
            <person name="King N."/>
            <person name="Lang F.B.F."/>
            <person name="Roger A.J."/>
            <person name="Ruiz-Trillo I."/>
            <person name="Young S.K."/>
            <person name="Zeng Q."/>
            <person name="Gargeya S."/>
            <person name="Alvarado L."/>
            <person name="Berlin A."/>
            <person name="Chapman S.B."/>
            <person name="Chen Z."/>
            <person name="Freedman E."/>
            <person name="Gellesch M."/>
            <person name="Goldberg J."/>
            <person name="Griggs A."/>
            <person name="Gujja S."/>
            <person name="Heilman E."/>
            <person name="Heiman D."/>
            <person name="Howarth C."/>
            <person name="Mehta T."/>
            <person name="Neiman D."/>
            <person name="Pearson M."/>
            <person name="Roberts A."/>
            <person name="Saif S."/>
            <person name="Shea T."/>
            <person name="Shenoy N."/>
            <person name="Sisk P."/>
            <person name="Stolte C."/>
            <person name="Sykes S."/>
            <person name="White J."/>
            <person name="Yandava C."/>
            <person name="Haas B."/>
            <person name="Nusbaum C."/>
            <person name="Birren B."/>
        </authorList>
    </citation>
    <scope>NUCLEOTIDE SEQUENCE</scope>
    <source>
        <strain evidence="13">ATCC 30864</strain>
    </source>
</reference>
<dbReference type="GO" id="GO:0005525">
    <property type="term" value="F:GTP binding"/>
    <property type="evidence" value="ECO:0007669"/>
    <property type="project" value="UniProtKB-KW"/>
</dbReference>
<dbReference type="EMBL" id="KE346369">
    <property type="protein sequence ID" value="KJE95627.1"/>
    <property type="molecule type" value="Genomic_DNA"/>
</dbReference>
<dbReference type="SMART" id="SM00177">
    <property type="entry name" value="ARF"/>
    <property type="match status" value="1"/>
</dbReference>
<dbReference type="InterPro" id="IPR019009">
    <property type="entry name" value="SRP_receptor_beta_su"/>
</dbReference>
<dbReference type="STRING" id="595528.A0A0D2VVX5"/>
<dbReference type="GO" id="GO:0043001">
    <property type="term" value="P:Golgi to plasma membrane protein transport"/>
    <property type="evidence" value="ECO:0007669"/>
    <property type="project" value="TreeGrafter"/>
</dbReference>
<keyword evidence="7 11" id="KW-1133">Transmembrane helix</keyword>
<evidence type="ECO:0000256" key="11">
    <source>
        <dbReference type="SAM" id="Phobius"/>
    </source>
</evidence>
<keyword evidence="5" id="KW-0547">Nucleotide-binding</keyword>
<comment type="subcellular location">
    <subcellularLocation>
        <location evidence="1">Endoplasmic reticulum membrane</location>
        <topology evidence="1">Single-pass membrane protein</topology>
    </subcellularLocation>
</comment>
<dbReference type="GO" id="GO:0005794">
    <property type="term" value="C:Golgi apparatus"/>
    <property type="evidence" value="ECO:0007669"/>
    <property type="project" value="TreeGrafter"/>
</dbReference>
<evidence type="ECO:0000256" key="10">
    <source>
        <dbReference type="ARBA" id="ARBA00023170"/>
    </source>
</evidence>
<gene>
    <name evidence="12" type="ORF">CAOG_006061</name>
</gene>